<evidence type="ECO:0000259" key="3">
    <source>
        <dbReference type="PROSITE" id="PS50172"/>
    </source>
</evidence>
<feature type="region of interest" description="Disordered" evidence="2">
    <location>
        <begin position="152"/>
        <end position="234"/>
    </location>
</feature>
<feature type="compositionally biased region" description="Low complexity" evidence="2">
    <location>
        <begin position="327"/>
        <end position="336"/>
    </location>
</feature>
<dbReference type="Gene3D" id="3.40.50.10190">
    <property type="entry name" value="BRCT domain"/>
    <property type="match status" value="1"/>
</dbReference>
<evidence type="ECO:0000313" key="5">
    <source>
        <dbReference type="Proteomes" id="UP000813461"/>
    </source>
</evidence>
<dbReference type="InterPro" id="IPR036420">
    <property type="entry name" value="BRCT_dom_sf"/>
</dbReference>
<proteinExistence type="predicted"/>
<dbReference type="SUPFAM" id="SSF52113">
    <property type="entry name" value="BRCT domain"/>
    <property type="match status" value="1"/>
</dbReference>
<name>A0A8K0RCZ6_9PLEO</name>
<dbReference type="PROSITE" id="PS50172">
    <property type="entry name" value="BRCT"/>
    <property type="match status" value="1"/>
</dbReference>
<dbReference type="AlphaFoldDB" id="A0A8K0RCZ6"/>
<dbReference type="Proteomes" id="UP000813461">
    <property type="component" value="Unassembled WGS sequence"/>
</dbReference>
<evidence type="ECO:0000313" key="4">
    <source>
        <dbReference type="EMBL" id="KAH7092097.1"/>
    </source>
</evidence>
<organism evidence="4 5">
    <name type="scientific">Paraphoma chrysanthemicola</name>
    <dbReference type="NCBI Taxonomy" id="798071"/>
    <lineage>
        <taxon>Eukaryota</taxon>
        <taxon>Fungi</taxon>
        <taxon>Dikarya</taxon>
        <taxon>Ascomycota</taxon>
        <taxon>Pezizomycotina</taxon>
        <taxon>Dothideomycetes</taxon>
        <taxon>Pleosporomycetidae</taxon>
        <taxon>Pleosporales</taxon>
        <taxon>Pleosporineae</taxon>
        <taxon>Phaeosphaeriaceae</taxon>
        <taxon>Paraphoma</taxon>
    </lineage>
</organism>
<dbReference type="InterPro" id="IPR036930">
    <property type="entry name" value="WGR_dom_sf"/>
</dbReference>
<reference evidence="4" key="1">
    <citation type="journal article" date="2021" name="Nat. Commun.">
        <title>Genetic determinants of endophytism in the Arabidopsis root mycobiome.</title>
        <authorList>
            <person name="Mesny F."/>
            <person name="Miyauchi S."/>
            <person name="Thiergart T."/>
            <person name="Pickel B."/>
            <person name="Atanasova L."/>
            <person name="Karlsson M."/>
            <person name="Huettel B."/>
            <person name="Barry K.W."/>
            <person name="Haridas S."/>
            <person name="Chen C."/>
            <person name="Bauer D."/>
            <person name="Andreopoulos W."/>
            <person name="Pangilinan J."/>
            <person name="LaButti K."/>
            <person name="Riley R."/>
            <person name="Lipzen A."/>
            <person name="Clum A."/>
            <person name="Drula E."/>
            <person name="Henrissat B."/>
            <person name="Kohler A."/>
            <person name="Grigoriev I.V."/>
            <person name="Martin F.M."/>
            <person name="Hacquard S."/>
        </authorList>
    </citation>
    <scope>NUCLEOTIDE SEQUENCE</scope>
    <source>
        <strain evidence="4">MPI-SDFR-AT-0120</strain>
    </source>
</reference>
<feature type="compositionally biased region" description="Polar residues" evidence="2">
    <location>
        <begin position="211"/>
        <end position="226"/>
    </location>
</feature>
<feature type="domain" description="BRCT" evidence="3">
    <location>
        <begin position="1"/>
        <end position="91"/>
    </location>
</feature>
<dbReference type="PANTHER" id="PTHR47667:SF1">
    <property type="entry name" value="REGULATOR OF TY1 TRANSPOSITION PROTEIN 107"/>
    <property type="match status" value="1"/>
</dbReference>
<dbReference type="Pfam" id="PF00533">
    <property type="entry name" value="BRCT"/>
    <property type="match status" value="1"/>
</dbReference>
<keyword evidence="5" id="KW-1185">Reference proteome</keyword>
<protein>
    <recommendedName>
        <fullName evidence="3">BRCT domain-containing protein</fullName>
    </recommendedName>
</protein>
<dbReference type="EMBL" id="JAGMVJ010000003">
    <property type="protein sequence ID" value="KAH7092097.1"/>
    <property type="molecule type" value="Genomic_DNA"/>
</dbReference>
<dbReference type="PANTHER" id="PTHR47667">
    <property type="entry name" value="REGULATOR OF TY1 TRANSPOSITION PROTEIN 107"/>
    <property type="match status" value="1"/>
</dbReference>
<comment type="caution">
    <text evidence="4">The sequence shown here is derived from an EMBL/GenBank/DDBJ whole genome shotgun (WGS) entry which is preliminary data.</text>
</comment>
<evidence type="ECO:0000256" key="2">
    <source>
        <dbReference type="SAM" id="MobiDB-lite"/>
    </source>
</evidence>
<feature type="compositionally biased region" description="Basic and acidic residues" evidence="2">
    <location>
        <begin position="152"/>
        <end position="170"/>
    </location>
</feature>
<keyword evidence="1" id="KW-0175">Coiled coil</keyword>
<dbReference type="CDD" id="cd00027">
    <property type="entry name" value="BRCT"/>
    <property type="match status" value="1"/>
</dbReference>
<feature type="region of interest" description="Disordered" evidence="2">
    <location>
        <begin position="317"/>
        <end position="339"/>
    </location>
</feature>
<feature type="coiled-coil region" evidence="1">
    <location>
        <begin position="485"/>
        <end position="512"/>
    </location>
</feature>
<accession>A0A8K0RCZ6</accession>
<sequence>MGILSRLVIATTGALPAESNNIKKWVEANGGKWAPKVVENVTHLIASKEAWTRVTDPVMKAAELNIHIVSYDWLEDSLQGKRKLAEKKYTWEVIKKDKKRKRQLKKLGKLADGTSVKLPRERKPKKSKSFFFAEQINTPFVSAKDDLLRRRAEREAKEAADKAAKAEKAAKKSSGSADVPIEIEDDTPDPNSSALLPTPPSSVSPARLASKTASPAPSESASNTPTPAEPQAKTISLKDRYHYYLDSTGFEYKVTLARANPALNNITRYQLSILENHTTPHTYCTLVQYAPPGGVPESTTSTPKSGNTYASMRNPLLNFLKQPDPTPATQPSTSTPNQEATRLRTLITPAPVANGKPYKTLICPLDSPFAPAWRAFRHAFRDLTLLSWEERFDTAKTLQKVRAKALGVEPYTYSRPMEGMPVGLRVQEAGLYQAGVGSGEGLELVVPGDAETGYTRNEFSLPGVDEVLGTGLVGAAIKRDEDKIRAKEREEERKVQRVMDEEKKRVKEEKKRARRGFNKPLFNFQTGRAEPGAWERNMRGGMGVGTVKKAGKPHWGWERD</sequence>
<evidence type="ECO:0000256" key="1">
    <source>
        <dbReference type="SAM" id="Coils"/>
    </source>
</evidence>
<dbReference type="SUPFAM" id="SSF142921">
    <property type="entry name" value="WGR domain-like"/>
    <property type="match status" value="1"/>
</dbReference>
<feature type="region of interest" description="Disordered" evidence="2">
    <location>
        <begin position="517"/>
        <end position="560"/>
    </location>
</feature>
<gene>
    <name evidence="4" type="ORF">FB567DRAFT_576561</name>
</gene>
<dbReference type="InterPro" id="IPR001357">
    <property type="entry name" value="BRCT_dom"/>
</dbReference>
<dbReference type="OrthoDB" id="342264at2759"/>
<dbReference type="InterPro" id="IPR053036">
    <property type="entry name" value="CellCycle_DNARepair_Reg"/>
</dbReference>
<dbReference type="SMART" id="SM00292">
    <property type="entry name" value="BRCT"/>
    <property type="match status" value="1"/>
</dbReference>